<protein>
    <recommendedName>
        <fullName evidence="3">Lipoprotein</fullName>
    </recommendedName>
</protein>
<gene>
    <name evidence="1" type="ORF">GCM10009550_40300</name>
</gene>
<evidence type="ECO:0000313" key="1">
    <source>
        <dbReference type="EMBL" id="GAA0955451.1"/>
    </source>
</evidence>
<comment type="caution">
    <text evidence="1">The sequence shown here is derived from an EMBL/GenBank/DDBJ whole genome shotgun (WGS) entry which is preliminary data.</text>
</comment>
<organism evidence="1 2">
    <name type="scientific">Actinocorallia libanotica</name>
    <dbReference type="NCBI Taxonomy" id="46162"/>
    <lineage>
        <taxon>Bacteria</taxon>
        <taxon>Bacillati</taxon>
        <taxon>Actinomycetota</taxon>
        <taxon>Actinomycetes</taxon>
        <taxon>Streptosporangiales</taxon>
        <taxon>Thermomonosporaceae</taxon>
        <taxon>Actinocorallia</taxon>
    </lineage>
</organism>
<name>A0ABN1RDT5_9ACTN</name>
<dbReference type="PROSITE" id="PS51257">
    <property type="entry name" value="PROKAR_LIPOPROTEIN"/>
    <property type="match status" value="1"/>
</dbReference>
<dbReference type="Proteomes" id="UP001500665">
    <property type="component" value="Unassembled WGS sequence"/>
</dbReference>
<keyword evidence="2" id="KW-1185">Reference proteome</keyword>
<proteinExistence type="predicted"/>
<accession>A0ABN1RDT5</accession>
<dbReference type="EMBL" id="BAAAHH010000016">
    <property type="protein sequence ID" value="GAA0955451.1"/>
    <property type="molecule type" value="Genomic_DNA"/>
</dbReference>
<evidence type="ECO:0000313" key="2">
    <source>
        <dbReference type="Proteomes" id="UP001500665"/>
    </source>
</evidence>
<sequence>MGGRATGAALALAMTVLTCGCAGFPLETHSPPSASSAPSTTPVRQPSEAEVQNFEQDLEEGEPGQALTLLVSETTEKRVLDAYRRSPGADTSPGLRLGGMFYGKVFGENAAADRYYLLAGISGENGRLAVQGSHLWTRTGGNAWKYAGVQRRDRLCIPRTVYDVWDLKTTMPHGSARDPHCPDS</sequence>
<dbReference type="RefSeq" id="WP_344242409.1">
    <property type="nucleotide sequence ID" value="NZ_BAAAHH010000016.1"/>
</dbReference>
<evidence type="ECO:0008006" key="3">
    <source>
        <dbReference type="Google" id="ProtNLM"/>
    </source>
</evidence>
<reference evidence="1 2" key="1">
    <citation type="journal article" date="2019" name="Int. J. Syst. Evol. Microbiol.">
        <title>The Global Catalogue of Microorganisms (GCM) 10K type strain sequencing project: providing services to taxonomists for standard genome sequencing and annotation.</title>
        <authorList>
            <consortium name="The Broad Institute Genomics Platform"/>
            <consortium name="The Broad Institute Genome Sequencing Center for Infectious Disease"/>
            <person name="Wu L."/>
            <person name="Ma J."/>
        </authorList>
    </citation>
    <scope>NUCLEOTIDE SEQUENCE [LARGE SCALE GENOMIC DNA]</scope>
    <source>
        <strain evidence="1 2">JCM 10696</strain>
    </source>
</reference>